<name>A0ABV7A4L9_9BACI</name>
<evidence type="ECO:0000313" key="3">
    <source>
        <dbReference type="Proteomes" id="UP001595387"/>
    </source>
</evidence>
<keyword evidence="3" id="KW-1185">Reference proteome</keyword>
<dbReference type="GO" id="GO:0016491">
    <property type="term" value="F:oxidoreductase activity"/>
    <property type="evidence" value="ECO:0007669"/>
    <property type="project" value="UniProtKB-KW"/>
</dbReference>
<dbReference type="RefSeq" id="WP_390304402.1">
    <property type="nucleotide sequence ID" value="NZ_JBHRRZ010000012.1"/>
</dbReference>
<dbReference type="Proteomes" id="UP001595387">
    <property type="component" value="Unassembled WGS sequence"/>
</dbReference>
<sequence>MAEEQEQKISRRRFIKNTGYVAGGAIGGGILGSLLGTNMLGTEQETAPETADNRNNYNRALMYFKRREDFNTLSAATERIFPEDDNGPGAVALGVPYFIDHQLASGYGHNDREYMQGPFYPGTDYQGYQTRLQRHELFMVGIRALNDESRKRFDGSFVDLEGEQQDEILTEFENNGVAIKGATSSTFFEELKSATLAGAYADPLYGGNADMEGWRMKEFPGSQMSYTEQIDSEEFVEIEPDALTSHTNF</sequence>
<protein>
    <submittedName>
        <fullName evidence="2">Gluconate 2-dehydrogenase subunit 3 family protein</fullName>
        <ecNumber evidence="2">1.-.-.-</ecNumber>
    </submittedName>
</protein>
<dbReference type="InterPro" id="IPR027056">
    <property type="entry name" value="Gluconate_2DH_su3"/>
</dbReference>
<evidence type="ECO:0000313" key="2">
    <source>
        <dbReference type="EMBL" id="MFC2947961.1"/>
    </source>
</evidence>
<dbReference type="EMBL" id="JBHRRZ010000012">
    <property type="protein sequence ID" value="MFC2947961.1"/>
    <property type="molecule type" value="Genomic_DNA"/>
</dbReference>
<evidence type="ECO:0000256" key="1">
    <source>
        <dbReference type="SAM" id="Phobius"/>
    </source>
</evidence>
<comment type="caution">
    <text evidence="2">The sequence shown here is derived from an EMBL/GenBank/DDBJ whole genome shotgun (WGS) entry which is preliminary data.</text>
</comment>
<keyword evidence="1" id="KW-0812">Transmembrane</keyword>
<dbReference type="EC" id="1.-.-.-" evidence="2"/>
<organism evidence="2 3">
    <name type="scientific">Virgibacillus sediminis</name>
    <dbReference type="NCBI Taxonomy" id="202260"/>
    <lineage>
        <taxon>Bacteria</taxon>
        <taxon>Bacillati</taxon>
        <taxon>Bacillota</taxon>
        <taxon>Bacilli</taxon>
        <taxon>Bacillales</taxon>
        <taxon>Bacillaceae</taxon>
        <taxon>Virgibacillus</taxon>
    </lineage>
</organism>
<accession>A0ABV7A4L9</accession>
<feature type="transmembrane region" description="Helical" evidence="1">
    <location>
        <begin position="20"/>
        <end position="40"/>
    </location>
</feature>
<proteinExistence type="predicted"/>
<keyword evidence="2" id="KW-0560">Oxidoreductase</keyword>
<keyword evidence="1" id="KW-0472">Membrane</keyword>
<keyword evidence="1" id="KW-1133">Transmembrane helix</keyword>
<gene>
    <name evidence="2" type="ORF">ACFODW_06345</name>
</gene>
<reference evidence="3" key="1">
    <citation type="journal article" date="2019" name="Int. J. Syst. Evol. Microbiol.">
        <title>The Global Catalogue of Microorganisms (GCM) 10K type strain sequencing project: providing services to taxonomists for standard genome sequencing and annotation.</title>
        <authorList>
            <consortium name="The Broad Institute Genomics Platform"/>
            <consortium name="The Broad Institute Genome Sequencing Center for Infectious Disease"/>
            <person name="Wu L."/>
            <person name="Ma J."/>
        </authorList>
    </citation>
    <scope>NUCLEOTIDE SEQUENCE [LARGE SCALE GENOMIC DNA]</scope>
    <source>
        <strain evidence="3">KCTC 13193</strain>
    </source>
</reference>
<dbReference type="Pfam" id="PF13618">
    <property type="entry name" value="Gluconate_2-dh3"/>
    <property type="match status" value="1"/>
</dbReference>